<dbReference type="Pfam" id="PF02557">
    <property type="entry name" value="VanY"/>
    <property type="match status" value="1"/>
</dbReference>
<evidence type="ECO:0000259" key="1">
    <source>
        <dbReference type="Pfam" id="PF02557"/>
    </source>
</evidence>
<dbReference type="SUPFAM" id="SSF55166">
    <property type="entry name" value="Hedgehog/DD-peptidase"/>
    <property type="match status" value="1"/>
</dbReference>
<dbReference type="AlphaFoldDB" id="A0A939RV62"/>
<dbReference type="InterPro" id="IPR003709">
    <property type="entry name" value="VanY-like_core_dom"/>
</dbReference>
<dbReference type="RefSeq" id="WP_208054966.1">
    <property type="nucleotide sequence ID" value="NZ_JAGEMK010000002.1"/>
</dbReference>
<accession>A0A939RV62</accession>
<evidence type="ECO:0000313" key="2">
    <source>
        <dbReference type="EMBL" id="MBO1751298.1"/>
    </source>
</evidence>
<sequence length="221" mass="22948">MEAIAGITSRIAQIQSQIATISAPTVRGAPVLGTVSTATTSSSAGSFGAALEKAVATQNNVITHATGATGVAATAGAAGTSTTGRVDEKGIPLELKQYGNGKIPDEALSQIAGSGHKLWSPAARSYEALQAAAQRDGVTIGMTDSYRTYASQVDLVQRKGLYSQGGLAAVPGTSDHGWGIAVDLRLDAKAQAWMRANAKDYGFVEDVPREPWHWAFKPHKV</sequence>
<dbReference type="InterPro" id="IPR052179">
    <property type="entry name" value="DD-CPase-like"/>
</dbReference>
<keyword evidence="3" id="KW-1185">Reference proteome</keyword>
<reference evidence="2" key="1">
    <citation type="submission" date="2021-03" db="EMBL/GenBank/DDBJ databases">
        <title>Actinotalea soli sp. nov., isolated from soil.</title>
        <authorList>
            <person name="Ping W."/>
            <person name="Zhang J."/>
        </authorList>
    </citation>
    <scope>NUCLEOTIDE SEQUENCE</scope>
    <source>
        <strain evidence="2">BY-33</strain>
    </source>
</reference>
<evidence type="ECO:0000313" key="3">
    <source>
        <dbReference type="Proteomes" id="UP000664209"/>
    </source>
</evidence>
<dbReference type="EMBL" id="JAGEMK010000002">
    <property type="protein sequence ID" value="MBO1751298.1"/>
    <property type="molecule type" value="Genomic_DNA"/>
</dbReference>
<dbReference type="GO" id="GO:0008233">
    <property type="term" value="F:peptidase activity"/>
    <property type="evidence" value="ECO:0007669"/>
    <property type="project" value="InterPro"/>
</dbReference>
<name>A0A939RV62_9CELL</name>
<feature type="domain" description="D-alanyl-D-alanine carboxypeptidase-like core" evidence="1">
    <location>
        <begin position="116"/>
        <end position="218"/>
    </location>
</feature>
<dbReference type="InterPro" id="IPR009045">
    <property type="entry name" value="Zn_M74/Hedgehog-like"/>
</dbReference>
<dbReference type="PANTHER" id="PTHR34385:SF1">
    <property type="entry name" value="PEPTIDOGLYCAN L-ALANYL-D-GLUTAMATE ENDOPEPTIDASE CWLK"/>
    <property type="match status" value="1"/>
</dbReference>
<dbReference type="PANTHER" id="PTHR34385">
    <property type="entry name" value="D-ALANYL-D-ALANINE CARBOXYPEPTIDASE"/>
    <property type="match status" value="1"/>
</dbReference>
<gene>
    <name evidence="2" type="ORF">J4G33_05725</name>
</gene>
<protein>
    <submittedName>
        <fullName evidence="2">M15 family metallopeptidase</fullName>
    </submittedName>
</protein>
<dbReference type="GO" id="GO:0006508">
    <property type="term" value="P:proteolysis"/>
    <property type="evidence" value="ECO:0007669"/>
    <property type="project" value="InterPro"/>
</dbReference>
<proteinExistence type="predicted"/>
<organism evidence="2 3">
    <name type="scientific">Actinotalea soli</name>
    <dbReference type="NCBI Taxonomy" id="2819234"/>
    <lineage>
        <taxon>Bacteria</taxon>
        <taxon>Bacillati</taxon>
        <taxon>Actinomycetota</taxon>
        <taxon>Actinomycetes</taxon>
        <taxon>Micrococcales</taxon>
        <taxon>Cellulomonadaceae</taxon>
        <taxon>Actinotalea</taxon>
    </lineage>
</organism>
<comment type="caution">
    <text evidence="2">The sequence shown here is derived from an EMBL/GenBank/DDBJ whole genome shotgun (WGS) entry which is preliminary data.</text>
</comment>
<dbReference type="Proteomes" id="UP000664209">
    <property type="component" value="Unassembled WGS sequence"/>
</dbReference>
<dbReference type="Gene3D" id="3.30.1380.10">
    <property type="match status" value="1"/>
</dbReference>
<dbReference type="CDD" id="cd14814">
    <property type="entry name" value="Peptidase_M15"/>
    <property type="match status" value="1"/>
</dbReference>